<dbReference type="PANTHER" id="PTHR47237:SF2">
    <property type="entry name" value="BLL4206 PROTEIN"/>
    <property type="match status" value="1"/>
</dbReference>
<dbReference type="EMBL" id="CP035631">
    <property type="protein sequence ID" value="WFF41521.1"/>
    <property type="molecule type" value="Genomic_DNA"/>
</dbReference>
<dbReference type="Gene3D" id="3.40.630.30">
    <property type="match status" value="1"/>
</dbReference>
<dbReference type="InterPro" id="IPR016181">
    <property type="entry name" value="Acyl_CoA_acyltransferase"/>
</dbReference>
<dbReference type="RefSeq" id="WP_282236131.1">
    <property type="nucleotide sequence ID" value="NZ_CP035631.1"/>
</dbReference>
<proteinExistence type="predicted"/>
<gene>
    <name evidence="2" type="ORF">EVC62_08405</name>
</gene>
<evidence type="ECO:0000259" key="1">
    <source>
        <dbReference type="PROSITE" id="PS51186"/>
    </source>
</evidence>
<dbReference type="Proteomes" id="UP001321526">
    <property type="component" value="Chromosome"/>
</dbReference>
<evidence type="ECO:0000313" key="2">
    <source>
        <dbReference type="EMBL" id="WFF41521.1"/>
    </source>
</evidence>
<accession>A0ABY8FFF1</accession>
<dbReference type="Pfam" id="PF18014">
    <property type="entry name" value="Acetyltransf_18"/>
    <property type="match status" value="1"/>
</dbReference>
<dbReference type="Gene3D" id="3.40.630.90">
    <property type="match status" value="1"/>
</dbReference>
<dbReference type="CDD" id="cd04301">
    <property type="entry name" value="NAT_SF"/>
    <property type="match status" value="1"/>
</dbReference>
<evidence type="ECO:0000313" key="3">
    <source>
        <dbReference type="Proteomes" id="UP001321526"/>
    </source>
</evidence>
<dbReference type="SUPFAM" id="SSF55729">
    <property type="entry name" value="Acyl-CoA N-acyltransferases (Nat)"/>
    <property type="match status" value="1"/>
</dbReference>
<name>A0ABY8FFF1_9GAMM</name>
<keyword evidence="3" id="KW-1185">Reference proteome</keyword>
<dbReference type="Pfam" id="PF13508">
    <property type="entry name" value="Acetyltransf_7"/>
    <property type="match status" value="1"/>
</dbReference>
<dbReference type="InterPro" id="IPR000182">
    <property type="entry name" value="GNAT_dom"/>
</dbReference>
<dbReference type="InterPro" id="IPR041496">
    <property type="entry name" value="YitH/HolE_GNAT"/>
</dbReference>
<dbReference type="PROSITE" id="PS51186">
    <property type="entry name" value="GNAT"/>
    <property type="match status" value="1"/>
</dbReference>
<dbReference type="InterPro" id="IPR052729">
    <property type="entry name" value="Acyl/Acetyltrans_Enzymes"/>
</dbReference>
<dbReference type="PANTHER" id="PTHR47237">
    <property type="entry name" value="SLL0310 PROTEIN"/>
    <property type="match status" value="1"/>
</dbReference>
<reference evidence="2 3" key="1">
    <citation type="submission" date="2019-01" db="EMBL/GenBank/DDBJ databases">
        <title>Genome sequence of Salinicola endophyticus REST5.</title>
        <authorList>
            <person name="Nascimento F.X."/>
        </authorList>
    </citation>
    <scope>NUCLEOTIDE SEQUENCE [LARGE SCALE GENOMIC DNA]</scope>
    <source>
        <strain evidence="2 3">REST5</strain>
    </source>
</reference>
<protein>
    <submittedName>
        <fullName evidence="2">GNAT family N-acetyltransferase</fullName>
    </submittedName>
</protein>
<organism evidence="2 3">
    <name type="scientific">Salinicola endophyticus</name>
    <dbReference type="NCBI Taxonomy" id="1949083"/>
    <lineage>
        <taxon>Bacteria</taxon>
        <taxon>Pseudomonadati</taxon>
        <taxon>Pseudomonadota</taxon>
        <taxon>Gammaproteobacteria</taxon>
        <taxon>Oceanospirillales</taxon>
        <taxon>Halomonadaceae</taxon>
        <taxon>Salinicola</taxon>
    </lineage>
</organism>
<sequence length="285" mass="31064">MPQDAATAPQLSSRDATLGYRRFDTQDLDDALLLSRRLGWPHRREDWAQMLEVGQGIALRSDSGELVGTGFCTDHGNMATLGLIIVDDAWQGRGLGREILVHLMALAGERPLALVATTAGAPLYRKLGFETCNLVCQYQGILEPTPAPTLPHLRPARAADREALLALVPDNPVHALAVREATHGMVLDVDGRLEGCALWRDFGRGHHIGPVLADSATAARALIQALFAEHEGRFVRLDLVDPDPEDDWLQSAGLRCVDRIERMRRGTLPDIPGPTRVGLTTQTMG</sequence>
<feature type="domain" description="N-acetyltransferase" evidence="1">
    <location>
        <begin position="18"/>
        <end position="148"/>
    </location>
</feature>